<evidence type="ECO:0000313" key="9">
    <source>
        <dbReference type="Proteomes" id="UP000078486"/>
    </source>
</evidence>
<dbReference type="GO" id="GO:0006520">
    <property type="term" value="P:amino acid metabolic process"/>
    <property type="evidence" value="ECO:0007669"/>
    <property type="project" value="InterPro"/>
</dbReference>
<comment type="similarity">
    <text evidence="2 6">Belongs to the class-I pyridoxal-phosphate-dependent aminotransferase family.</text>
</comment>
<evidence type="ECO:0000256" key="6">
    <source>
        <dbReference type="RuleBase" id="RU000481"/>
    </source>
</evidence>
<dbReference type="EMBL" id="LRRQ01000152">
    <property type="protein sequence ID" value="OAM87974.1"/>
    <property type="molecule type" value="Genomic_DNA"/>
</dbReference>
<dbReference type="SUPFAM" id="SSF53383">
    <property type="entry name" value="PLP-dependent transferases"/>
    <property type="match status" value="1"/>
</dbReference>
<dbReference type="PANTHER" id="PTHR46383:SF3">
    <property type="entry name" value="ASPARTATE AMINOTRANSFERASE-RELATED"/>
    <property type="match status" value="1"/>
</dbReference>
<evidence type="ECO:0000256" key="1">
    <source>
        <dbReference type="ARBA" id="ARBA00001933"/>
    </source>
</evidence>
<protein>
    <recommendedName>
        <fullName evidence="6">Aminotransferase</fullName>
        <ecNumber evidence="6">2.6.1.-</ecNumber>
    </recommendedName>
</protein>
<dbReference type="InterPro" id="IPR015421">
    <property type="entry name" value="PyrdxlP-dep_Trfase_major"/>
</dbReference>
<keyword evidence="3 6" id="KW-0032">Aminotransferase</keyword>
<dbReference type="InterPro" id="IPR015424">
    <property type="entry name" value="PyrdxlP-dep_Trfase"/>
</dbReference>
<evidence type="ECO:0000313" key="8">
    <source>
        <dbReference type="EMBL" id="OAM87974.1"/>
    </source>
</evidence>
<dbReference type="STRING" id="1184151.AW736_21535"/>
<keyword evidence="9" id="KW-1185">Reference proteome</keyword>
<keyword evidence="5" id="KW-0663">Pyridoxal phosphate</keyword>
<dbReference type="Gene3D" id="3.90.1150.10">
    <property type="entry name" value="Aspartate Aminotransferase, domain 1"/>
    <property type="match status" value="1"/>
</dbReference>
<dbReference type="FunFam" id="3.40.640.10:FF:000033">
    <property type="entry name" value="Aspartate aminotransferase"/>
    <property type="match status" value="1"/>
</dbReference>
<organism evidence="8 9">
    <name type="scientific">Termitidicoccus mucosus</name>
    <dbReference type="NCBI Taxonomy" id="1184151"/>
    <lineage>
        <taxon>Bacteria</taxon>
        <taxon>Pseudomonadati</taxon>
        <taxon>Verrucomicrobiota</taxon>
        <taxon>Opitutia</taxon>
        <taxon>Opitutales</taxon>
        <taxon>Opitutaceae</taxon>
        <taxon>Termitidicoccus</taxon>
    </lineage>
</organism>
<sequence>MSTDPKKWVAGHVASLPKSGIRDFFELVAKMKGQDVISLGVGEPDFVTPWHVREAAIYALERGKTYYTSNLGLIELRRAIASYVAEHFAVDYRPEDQILVSVGVSEALDLAFRAFCNPGDKVMFHQPCYVSYHPSITLVHGQSIAVPTFAKDNFALTAGALRAAWQPGAKILMLNLPCNPTGGTCTREQLEAIAAFAREKDLLVLSDEIYSELTFEGTHTSIASLPGMAERTIFLHGFSKAFAMTGWRIGYACGPAPLIDAMMKVHQYTMMCASIIAQEGAIEALQRGWDNVCRMREQYHRRRDLIVRRLNAAGLACHSPRGSFYAFPDVAVTGLTEKEFAVGLLEQEKVAVVPGAAFGANGAGHVRACFATAYDQIIEACDRIERFVQKIRK</sequence>
<name>A0A178ID73_9BACT</name>
<evidence type="ECO:0000256" key="3">
    <source>
        <dbReference type="ARBA" id="ARBA00022576"/>
    </source>
</evidence>
<dbReference type="Pfam" id="PF00155">
    <property type="entry name" value="Aminotran_1_2"/>
    <property type="match status" value="1"/>
</dbReference>
<dbReference type="Gene3D" id="3.40.640.10">
    <property type="entry name" value="Type I PLP-dependent aspartate aminotransferase-like (Major domain)"/>
    <property type="match status" value="1"/>
</dbReference>
<feature type="domain" description="Aminotransferase class I/classII large" evidence="7">
    <location>
        <begin position="35"/>
        <end position="384"/>
    </location>
</feature>
<dbReference type="InterPro" id="IPR050596">
    <property type="entry name" value="AspAT/PAT-like"/>
</dbReference>
<accession>A0A178ID73</accession>
<keyword evidence="4 6" id="KW-0808">Transferase</keyword>
<dbReference type="CDD" id="cd00609">
    <property type="entry name" value="AAT_like"/>
    <property type="match status" value="1"/>
</dbReference>
<proteinExistence type="inferred from homology"/>
<comment type="cofactor">
    <cofactor evidence="1 6">
        <name>pyridoxal 5'-phosphate</name>
        <dbReference type="ChEBI" id="CHEBI:597326"/>
    </cofactor>
</comment>
<dbReference type="InterPro" id="IPR004838">
    <property type="entry name" value="NHTrfase_class1_PyrdxlP-BS"/>
</dbReference>
<dbReference type="InterPro" id="IPR004839">
    <property type="entry name" value="Aminotransferase_I/II_large"/>
</dbReference>
<dbReference type="OrthoDB" id="9813612at2"/>
<dbReference type="GO" id="GO:0008483">
    <property type="term" value="F:transaminase activity"/>
    <property type="evidence" value="ECO:0007669"/>
    <property type="project" value="UniProtKB-KW"/>
</dbReference>
<dbReference type="AlphaFoldDB" id="A0A178ID73"/>
<comment type="caution">
    <text evidence="8">The sequence shown here is derived from an EMBL/GenBank/DDBJ whole genome shotgun (WGS) entry which is preliminary data.</text>
</comment>
<evidence type="ECO:0000259" key="7">
    <source>
        <dbReference type="Pfam" id="PF00155"/>
    </source>
</evidence>
<evidence type="ECO:0000256" key="5">
    <source>
        <dbReference type="ARBA" id="ARBA00022898"/>
    </source>
</evidence>
<evidence type="ECO:0000256" key="4">
    <source>
        <dbReference type="ARBA" id="ARBA00022679"/>
    </source>
</evidence>
<dbReference type="Proteomes" id="UP000078486">
    <property type="component" value="Unassembled WGS sequence"/>
</dbReference>
<reference evidence="8 9" key="1">
    <citation type="submission" date="2016-01" db="EMBL/GenBank/DDBJ databases">
        <title>High potential of lignocellulose degradation of a new Verrucomicrobia species.</title>
        <authorList>
            <person name="Wang Y."/>
            <person name="Shi Y."/>
            <person name="Qiu Z."/>
            <person name="Liu S."/>
            <person name="Yang H."/>
        </authorList>
    </citation>
    <scope>NUCLEOTIDE SEQUENCE [LARGE SCALE GENOMIC DNA]</scope>
    <source>
        <strain evidence="8 9">TSB47</strain>
    </source>
</reference>
<dbReference type="InterPro" id="IPR015422">
    <property type="entry name" value="PyrdxlP-dep_Trfase_small"/>
</dbReference>
<gene>
    <name evidence="8" type="ORF">AW736_21535</name>
</gene>
<evidence type="ECO:0000256" key="2">
    <source>
        <dbReference type="ARBA" id="ARBA00007441"/>
    </source>
</evidence>
<dbReference type="PANTHER" id="PTHR46383">
    <property type="entry name" value="ASPARTATE AMINOTRANSFERASE"/>
    <property type="match status" value="1"/>
</dbReference>
<dbReference type="EC" id="2.6.1.-" evidence="6"/>
<dbReference type="RefSeq" id="WP_068772332.1">
    <property type="nucleotide sequence ID" value="NZ_CP109796.1"/>
</dbReference>
<dbReference type="GO" id="GO:0030170">
    <property type="term" value="F:pyridoxal phosphate binding"/>
    <property type="evidence" value="ECO:0007669"/>
    <property type="project" value="InterPro"/>
</dbReference>
<dbReference type="PROSITE" id="PS00105">
    <property type="entry name" value="AA_TRANSFER_CLASS_1"/>
    <property type="match status" value="1"/>
</dbReference>